<organism evidence="1 2">
    <name type="scientific">Candida albicans P78048</name>
    <dbReference type="NCBI Taxonomy" id="1094989"/>
    <lineage>
        <taxon>Eukaryota</taxon>
        <taxon>Fungi</taxon>
        <taxon>Dikarya</taxon>
        <taxon>Ascomycota</taxon>
        <taxon>Saccharomycotina</taxon>
        <taxon>Pichiomycetes</taxon>
        <taxon>Debaryomycetaceae</taxon>
        <taxon>Candida/Lodderomyces clade</taxon>
        <taxon>Candida</taxon>
    </lineage>
</organism>
<evidence type="ECO:0008006" key="3">
    <source>
        <dbReference type="Google" id="ProtNLM"/>
    </source>
</evidence>
<name>A0AB34PKD1_CANAX</name>
<dbReference type="Proteomes" id="UP000030161">
    <property type="component" value="Unassembled WGS sequence"/>
</dbReference>
<protein>
    <recommendedName>
        <fullName evidence="3">MADS-box domain-containing protein</fullName>
    </recommendedName>
</protein>
<evidence type="ECO:0000313" key="1">
    <source>
        <dbReference type="EMBL" id="KGR02318.1"/>
    </source>
</evidence>
<dbReference type="AlphaFoldDB" id="A0AB34PKD1"/>
<reference evidence="1 2" key="1">
    <citation type="submission" date="2013-12" db="EMBL/GenBank/DDBJ databases">
        <title>The Genome Sequence of Candida albicans P78048.</title>
        <authorList>
            <consortium name="The Broad Institute Genome Sequencing Platform"/>
            <consortium name="The Broad Institute Genome Sequencing Center for Infectious Disease"/>
            <person name="Cuomo C."/>
            <person name="Bennett R."/>
            <person name="Hirakawa M."/>
            <person name="Noverr M."/>
            <person name="Mitchell A."/>
            <person name="Young S.K."/>
            <person name="Zeng Q."/>
            <person name="Gargeya S."/>
            <person name="Fitzgerald M."/>
            <person name="Abouelleil A."/>
            <person name="Alvarado L."/>
            <person name="Berlin A.M."/>
            <person name="Chapman S.B."/>
            <person name="Dewar J."/>
            <person name="Goldberg J."/>
            <person name="Griggs A."/>
            <person name="Gujja S."/>
            <person name="Hansen M."/>
            <person name="Howarth C."/>
            <person name="Imamovic A."/>
            <person name="Larimer J."/>
            <person name="McCowan C."/>
            <person name="Murphy C."/>
            <person name="Pearson M."/>
            <person name="Priest M."/>
            <person name="Roberts A."/>
            <person name="Saif S."/>
            <person name="Shea T."/>
            <person name="Sykes S."/>
            <person name="Wortman J."/>
            <person name="Nusbaum C."/>
            <person name="Birren B."/>
        </authorList>
    </citation>
    <scope>NUCLEOTIDE SEQUENCE [LARGE SCALE GENOMIC DNA]</scope>
    <source>
        <strain evidence="1 2">P78048</strain>
    </source>
</reference>
<gene>
    <name evidence="1" type="ORF">MG3_05976</name>
</gene>
<evidence type="ECO:0000313" key="2">
    <source>
        <dbReference type="Proteomes" id="UP000030161"/>
    </source>
</evidence>
<sequence length="102" mass="11885">MSWHCLIISLKIIDKLVRNTENINYGGKKKNARRKISLQARAKEVLKTNDEIKICTMVATIRVRFLLQTCLLMTFNLDTSPLLCHGYYKFIVNKTVFIQPVR</sequence>
<comment type="caution">
    <text evidence="1">The sequence shown here is derived from an EMBL/GenBank/DDBJ whole genome shotgun (WGS) entry which is preliminary data.</text>
</comment>
<proteinExistence type="predicted"/>
<accession>A0AB34PKD1</accession>
<dbReference type="EMBL" id="AJIX01000052">
    <property type="protein sequence ID" value="KGR02318.1"/>
    <property type="molecule type" value="Genomic_DNA"/>
</dbReference>